<keyword evidence="4" id="KW-1185">Reference proteome</keyword>
<proteinExistence type="predicted"/>
<dbReference type="Gene3D" id="3.40.50.720">
    <property type="entry name" value="NAD(P)-binding Rossmann-like Domain"/>
    <property type="match status" value="1"/>
</dbReference>
<dbReference type="PANTHER" id="PTHR43833:SF7">
    <property type="entry name" value="KTR SYSTEM POTASSIUM UPTAKE PROTEIN C"/>
    <property type="match status" value="1"/>
</dbReference>
<dbReference type="OrthoDB" id="9776294at2"/>
<dbReference type="STRING" id="582515.KR51_00029860"/>
<dbReference type="FunCoup" id="U5DL43">
    <property type="interactions" value="123"/>
</dbReference>
<comment type="caution">
    <text evidence="3">The sequence shown here is derived from an EMBL/GenBank/DDBJ whole genome shotgun (WGS) entry which is preliminary data.</text>
</comment>
<dbReference type="InterPro" id="IPR036291">
    <property type="entry name" value="NAD(P)-bd_dom_sf"/>
</dbReference>
<dbReference type="InterPro" id="IPR006037">
    <property type="entry name" value="RCK_C"/>
</dbReference>
<dbReference type="SUPFAM" id="SSF116726">
    <property type="entry name" value="TrkA C-terminal domain-like"/>
    <property type="match status" value="1"/>
</dbReference>
<feature type="domain" description="RCK C-terminal" evidence="2">
    <location>
        <begin position="150"/>
        <end position="233"/>
    </location>
</feature>
<gene>
    <name evidence="3" type="ORF">KR51_00029860</name>
</gene>
<dbReference type="SUPFAM" id="SSF51735">
    <property type="entry name" value="NAD(P)-binding Rossmann-fold domains"/>
    <property type="match status" value="1"/>
</dbReference>
<dbReference type="PROSITE" id="PS51202">
    <property type="entry name" value="RCK_C"/>
    <property type="match status" value="1"/>
</dbReference>
<dbReference type="InterPro" id="IPR050721">
    <property type="entry name" value="Trk_Ktr_HKT_K-transport"/>
</dbReference>
<evidence type="ECO:0000259" key="2">
    <source>
        <dbReference type="PROSITE" id="PS51202"/>
    </source>
</evidence>
<dbReference type="PANTHER" id="PTHR43833">
    <property type="entry name" value="POTASSIUM CHANNEL PROTEIN 2-RELATED-RELATED"/>
    <property type="match status" value="1"/>
</dbReference>
<protein>
    <submittedName>
        <fullName evidence="3">K+ transport system, NAD-binding component</fullName>
    </submittedName>
</protein>
<organism evidence="3 4">
    <name type="scientific">Rubidibacter lacunae KORDI 51-2</name>
    <dbReference type="NCBI Taxonomy" id="582515"/>
    <lineage>
        <taxon>Bacteria</taxon>
        <taxon>Bacillati</taxon>
        <taxon>Cyanobacteriota</taxon>
        <taxon>Cyanophyceae</taxon>
        <taxon>Oscillatoriophycideae</taxon>
        <taxon>Chroococcales</taxon>
        <taxon>Aphanothecaceae</taxon>
        <taxon>Rubidibacter</taxon>
    </lineage>
</organism>
<dbReference type="Gene3D" id="3.30.70.1450">
    <property type="entry name" value="Regulator of K+ conductance, C-terminal domain"/>
    <property type="match status" value="1"/>
</dbReference>
<dbReference type="Proteomes" id="UP000016960">
    <property type="component" value="Unassembled WGS sequence"/>
</dbReference>
<feature type="domain" description="RCK N-terminal" evidence="1">
    <location>
        <begin position="14"/>
        <end position="132"/>
    </location>
</feature>
<sequence>MRSLKFLNSLRQSTQQFAVIGLGRFGRAVCEELHNMGYEVLGSDRDERLVAQVLTDKIVSRAIQIDSTEPSALQEGGIFEFDVAIVAIGNYVQESIITTLNVKEGGVPSVVAKASSDIHGKLLRRVGADHVVYPERDAGRELAYSLTKPAILERFDLDPEHSIVEVRVPEQFDNQTLADLELRNRYGLNVIAIGEGETFEINPLPNYRLASGAAMVVIGANKDILRLPFGTVPLSSEISRSSKDIY</sequence>
<dbReference type="eggNOG" id="COG0569">
    <property type="taxonomic scope" value="Bacteria"/>
</dbReference>
<evidence type="ECO:0000313" key="3">
    <source>
        <dbReference type="EMBL" id="ERN40445.1"/>
    </source>
</evidence>
<reference evidence="3 4" key="1">
    <citation type="submission" date="2013-05" db="EMBL/GenBank/DDBJ databases">
        <title>Draft genome sequence of Rubidibacter lacunae KORDI 51-2.</title>
        <authorList>
            <person name="Choi D.H."/>
            <person name="Noh J.H."/>
            <person name="Kwon K.-K."/>
            <person name="Lee J.-H."/>
            <person name="Ryu J.-Y."/>
        </authorList>
    </citation>
    <scope>NUCLEOTIDE SEQUENCE [LARGE SCALE GENOMIC DNA]</scope>
    <source>
        <strain evidence="3 4">KORDI 51-2</strain>
    </source>
</reference>
<dbReference type="InterPro" id="IPR036721">
    <property type="entry name" value="RCK_C_sf"/>
</dbReference>
<dbReference type="GO" id="GO:0006813">
    <property type="term" value="P:potassium ion transport"/>
    <property type="evidence" value="ECO:0007669"/>
    <property type="project" value="InterPro"/>
</dbReference>
<dbReference type="InterPro" id="IPR003148">
    <property type="entry name" value="RCK_N"/>
</dbReference>
<dbReference type="GO" id="GO:0008324">
    <property type="term" value="F:monoatomic cation transmembrane transporter activity"/>
    <property type="evidence" value="ECO:0007669"/>
    <property type="project" value="InterPro"/>
</dbReference>
<name>U5DL43_9CHRO</name>
<dbReference type="EMBL" id="ASSJ01000076">
    <property type="protein sequence ID" value="ERN40445.1"/>
    <property type="molecule type" value="Genomic_DNA"/>
</dbReference>
<dbReference type="Pfam" id="PF02080">
    <property type="entry name" value="TrkA_C"/>
    <property type="match status" value="1"/>
</dbReference>
<accession>U5DL43</accession>
<dbReference type="PROSITE" id="PS51201">
    <property type="entry name" value="RCK_N"/>
    <property type="match status" value="1"/>
</dbReference>
<evidence type="ECO:0000313" key="4">
    <source>
        <dbReference type="Proteomes" id="UP000016960"/>
    </source>
</evidence>
<dbReference type="PATRIC" id="fig|582515.4.peg.3355"/>
<dbReference type="Pfam" id="PF02254">
    <property type="entry name" value="TrkA_N"/>
    <property type="match status" value="1"/>
</dbReference>
<dbReference type="InParanoid" id="U5DL43"/>
<evidence type="ECO:0000259" key="1">
    <source>
        <dbReference type="PROSITE" id="PS51201"/>
    </source>
</evidence>
<dbReference type="RefSeq" id="WP_022608591.1">
    <property type="nucleotide sequence ID" value="NZ_ASSJ01000076.1"/>
</dbReference>
<dbReference type="AlphaFoldDB" id="U5DL43"/>